<dbReference type="SUPFAM" id="SSF53756">
    <property type="entry name" value="UDP-Glycosyltransferase/glycogen phosphorylase"/>
    <property type="match status" value="1"/>
</dbReference>
<dbReference type="InterPro" id="IPR028098">
    <property type="entry name" value="Glyco_trans_4-like_N"/>
</dbReference>
<keyword evidence="4" id="KW-1185">Reference proteome</keyword>
<feature type="domain" description="Glycosyltransferase subfamily 4-like N-terminal" evidence="2">
    <location>
        <begin position="53"/>
        <end position="172"/>
    </location>
</feature>
<dbReference type="RefSeq" id="WP_148749180.1">
    <property type="nucleotide sequence ID" value="NZ_VSSR01000005.1"/>
</dbReference>
<gene>
    <name evidence="3" type="ORF">FXB38_02450</name>
</gene>
<dbReference type="OrthoDB" id="9790710at2"/>
<reference evidence="3 4" key="1">
    <citation type="submission" date="2019-08" db="EMBL/GenBank/DDBJ databases">
        <title>Bradyrhizobium hipponensis sp. nov., a rhizobium isolated from a Lupinus angustifolius root nodule in Tunisia.</title>
        <authorList>
            <person name="Off K."/>
            <person name="Rejili M."/>
            <person name="Mars M."/>
            <person name="Brachmann A."/>
            <person name="Marin M."/>
        </authorList>
    </citation>
    <scope>NUCLEOTIDE SEQUENCE [LARGE SCALE GENOMIC DNA]</scope>
    <source>
        <strain evidence="3 4">CTAW11</strain>
    </source>
</reference>
<name>A0A5S4X4S1_9BRAD</name>
<feature type="region of interest" description="Disordered" evidence="1">
    <location>
        <begin position="1"/>
        <end position="31"/>
    </location>
</feature>
<dbReference type="Gene3D" id="3.40.50.2000">
    <property type="entry name" value="Glycogen Phosphorylase B"/>
    <property type="match status" value="2"/>
</dbReference>
<dbReference type="Pfam" id="PF13692">
    <property type="entry name" value="Glyco_trans_1_4"/>
    <property type="match status" value="1"/>
</dbReference>
<evidence type="ECO:0000313" key="4">
    <source>
        <dbReference type="Proteomes" id="UP000324853"/>
    </source>
</evidence>
<dbReference type="EMBL" id="VSSR01000005">
    <property type="protein sequence ID" value="TYL88002.1"/>
    <property type="molecule type" value="Genomic_DNA"/>
</dbReference>
<keyword evidence="3" id="KW-0808">Transferase</keyword>
<comment type="caution">
    <text evidence="3">The sequence shown here is derived from an EMBL/GenBank/DDBJ whole genome shotgun (WGS) entry which is preliminary data.</text>
</comment>
<protein>
    <submittedName>
        <fullName evidence="3">Glycosyltransferase family 4 protein</fullName>
    </submittedName>
</protein>
<dbReference type="Pfam" id="PF13439">
    <property type="entry name" value="Glyco_transf_4"/>
    <property type="match status" value="1"/>
</dbReference>
<evidence type="ECO:0000256" key="1">
    <source>
        <dbReference type="SAM" id="MobiDB-lite"/>
    </source>
</evidence>
<evidence type="ECO:0000313" key="3">
    <source>
        <dbReference type="EMBL" id="TYL88002.1"/>
    </source>
</evidence>
<dbReference type="PANTHER" id="PTHR12526">
    <property type="entry name" value="GLYCOSYLTRANSFERASE"/>
    <property type="match status" value="1"/>
</dbReference>
<dbReference type="GO" id="GO:0016757">
    <property type="term" value="F:glycosyltransferase activity"/>
    <property type="evidence" value="ECO:0007669"/>
    <property type="project" value="UniProtKB-ARBA"/>
</dbReference>
<dbReference type="Proteomes" id="UP000324853">
    <property type="component" value="Unassembled WGS sequence"/>
</dbReference>
<proteinExistence type="predicted"/>
<organism evidence="3 4">
    <name type="scientific">Bradyrhizobium cytisi</name>
    <dbReference type="NCBI Taxonomy" id="515489"/>
    <lineage>
        <taxon>Bacteria</taxon>
        <taxon>Pseudomonadati</taxon>
        <taxon>Pseudomonadota</taxon>
        <taxon>Alphaproteobacteria</taxon>
        <taxon>Hyphomicrobiales</taxon>
        <taxon>Nitrobacteraceae</taxon>
        <taxon>Bradyrhizobium</taxon>
    </lineage>
</organism>
<accession>A0A5S4X4S1</accession>
<dbReference type="AlphaFoldDB" id="A0A5S4X4S1"/>
<sequence length="432" mass="46936">MLKLGLSGDQRYGSHLPDNHPSGTSTARRDPLQPHLLYIGGEDHHLRIPAMCALRDHGFRITAVASGDPAPFAQAGIRYRDFQFNRFVNPRADWAAIKGLTKILVEEQPDLAQSFDTKPSIFLPLAARSAPGVLAIRTINGRAFLYSSRSPLALTLRPVYRALHKLAARTAAATVFEIGDDRAFFERHGIAGKMPVLIRGAGVDVEGFDRALSSGPSPAQLRQELGLGDAEVVITVTRMTRQKGIPALLDAAARVHEVRPDVRFLLVGPRESEGPLAITQAEIDRHAPYVKAIGPRSDIPALLRLANVFAFPTEYREGVPRVLLEAALAGLPTVTTTMPGCAEVIRDGWNGLLVPPGAPPVLAAKILHLLANREKGLAMADRAAEYVRREFSLATVVAQHANLYRQLIDRASPARFKDRSLAAAREDTCSAL</sequence>
<evidence type="ECO:0000259" key="2">
    <source>
        <dbReference type="Pfam" id="PF13439"/>
    </source>
</evidence>